<dbReference type="SUPFAM" id="SSF52440">
    <property type="entry name" value="PreATP-grasp domain"/>
    <property type="match status" value="1"/>
</dbReference>
<dbReference type="SUPFAM" id="SSF56059">
    <property type="entry name" value="Glutathione synthetase ATP-binding domain-like"/>
    <property type="match status" value="1"/>
</dbReference>
<dbReference type="AlphaFoldDB" id="A0A0V8RU26"/>
<evidence type="ECO:0000313" key="13">
    <source>
        <dbReference type="Proteomes" id="UP000053352"/>
    </source>
</evidence>
<feature type="domain" description="ATP-grasp" evidence="11">
    <location>
        <begin position="131"/>
        <end position="347"/>
    </location>
</feature>
<dbReference type="PANTHER" id="PTHR38147:SF2">
    <property type="entry name" value="5-FORMAMINOIMIDAZOLE-4-CARBOXAMIDE-1-(BETA)-D-RIBOFURANOSYL 5'-MONOPHOSPHATE SYNTHETASE"/>
    <property type="match status" value="1"/>
</dbReference>
<keyword evidence="8" id="KW-0460">Magnesium</keyword>
<dbReference type="Pfam" id="PF06849">
    <property type="entry name" value="DUF1246"/>
    <property type="match status" value="1"/>
</dbReference>
<reference evidence="12 13" key="1">
    <citation type="submission" date="2015-11" db="EMBL/GenBank/DDBJ databases">
        <title>Genome sequence of Pyrodictium occultum PL-19, a marine hyperthermophilic archaeon isolated from Volcano, Italy.</title>
        <authorList>
            <person name="Utturkar S."/>
            <person name="Huber H."/>
            <person name="Leptihn S."/>
            <person name="Brown S."/>
            <person name="Stetter K.O."/>
            <person name="Podar M."/>
        </authorList>
    </citation>
    <scope>NUCLEOTIDE SEQUENCE [LARGE SCALE GENOMIC DNA]</scope>
    <source>
        <strain evidence="12 13">PL-19</strain>
    </source>
</reference>
<evidence type="ECO:0000256" key="8">
    <source>
        <dbReference type="ARBA" id="ARBA00022842"/>
    </source>
</evidence>
<gene>
    <name evidence="12" type="ORF">CF15_01650</name>
</gene>
<comment type="caution">
    <text evidence="12">The sequence shown here is derived from an EMBL/GenBank/DDBJ whole genome shotgun (WGS) entry which is preliminary data.</text>
</comment>
<keyword evidence="9" id="KW-0464">Manganese</keyword>
<evidence type="ECO:0000256" key="7">
    <source>
        <dbReference type="ARBA" id="ARBA00022840"/>
    </source>
</evidence>
<evidence type="ECO:0000256" key="2">
    <source>
        <dbReference type="ARBA" id="ARBA00001946"/>
    </source>
</evidence>
<dbReference type="InterPro" id="IPR010672">
    <property type="entry name" value="IMP_biosynth_PurP_N"/>
</dbReference>
<keyword evidence="4" id="KW-0479">Metal-binding</keyword>
<evidence type="ECO:0000259" key="11">
    <source>
        <dbReference type="PROSITE" id="PS50975"/>
    </source>
</evidence>
<keyword evidence="3" id="KW-0436">Ligase</keyword>
<dbReference type="InterPro" id="IPR016185">
    <property type="entry name" value="PreATP-grasp_dom_sf"/>
</dbReference>
<dbReference type="GO" id="GO:0006188">
    <property type="term" value="P:IMP biosynthetic process"/>
    <property type="evidence" value="ECO:0007669"/>
    <property type="project" value="InterPro"/>
</dbReference>
<keyword evidence="6" id="KW-0658">Purine biosynthesis</keyword>
<evidence type="ECO:0000256" key="1">
    <source>
        <dbReference type="ARBA" id="ARBA00001936"/>
    </source>
</evidence>
<proteinExistence type="predicted"/>
<evidence type="ECO:0000256" key="3">
    <source>
        <dbReference type="ARBA" id="ARBA00022598"/>
    </source>
</evidence>
<dbReference type="Proteomes" id="UP000053352">
    <property type="component" value="Unassembled WGS sequence"/>
</dbReference>
<dbReference type="InterPro" id="IPR023656">
    <property type="entry name" value="IMP_biosynth_PurP"/>
</dbReference>
<keyword evidence="7 10" id="KW-0067">ATP-binding</keyword>
<sequence length="356" mass="39670">MARARSPGREVVRGYDPSRVRLAVPASHSALQLLRGARDEGVEAILLAARRYYESIYSRFPWLYSRVVVVDSWGELLSGRVVEELREANAVLVPHASLIEYVGAERLLELELPMLGNRYLLEIEADWERKLGLLEEAGIETPRRFRSLGEAAEAGAPVIVKLPGAKGGRGYRLVSPREARGLEGALPQGAVVQEYVVGVRLYSHFFNSLVHGRVELLGMDLRLESNVDGLQRLPPRLVEELGIEPSYTVVANVPVVARESLLARVLDYGERFARAVERETGYPLVGPYSLEGVVTESLEYKVFEFSGRIVAGTNVYTGLQTPYASLYWSEPMYMGRRVARELREAAARGMLEQVVT</sequence>
<dbReference type="GO" id="GO:0000287">
    <property type="term" value="F:magnesium ion binding"/>
    <property type="evidence" value="ECO:0007669"/>
    <property type="project" value="InterPro"/>
</dbReference>
<dbReference type="PANTHER" id="PTHR38147">
    <property type="entry name" value="5-FORMAMINOIMIDAZOLE-4-CARBOXAMIDE-1-(BETA)-D-RIBOFURANOSYL 5'-MONOPHOSPHATE SYNTHETASE-RELATED"/>
    <property type="match status" value="1"/>
</dbReference>
<comment type="cofactor">
    <cofactor evidence="2">
        <name>Mg(2+)</name>
        <dbReference type="ChEBI" id="CHEBI:18420"/>
    </cofactor>
</comment>
<dbReference type="PROSITE" id="PS50975">
    <property type="entry name" value="ATP_GRASP"/>
    <property type="match status" value="1"/>
</dbReference>
<evidence type="ECO:0000313" key="12">
    <source>
        <dbReference type="EMBL" id="KSW11567.1"/>
    </source>
</evidence>
<dbReference type="GO" id="GO:0016879">
    <property type="term" value="F:ligase activity, forming carbon-nitrogen bonds"/>
    <property type="evidence" value="ECO:0007669"/>
    <property type="project" value="InterPro"/>
</dbReference>
<dbReference type="EMBL" id="LNTB01000001">
    <property type="protein sequence ID" value="KSW11567.1"/>
    <property type="molecule type" value="Genomic_DNA"/>
</dbReference>
<comment type="cofactor">
    <cofactor evidence="1">
        <name>Mn(2+)</name>
        <dbReference type="ChEBI" id="CHEBI:29035"/>
    </cofactor>
</comment>
<evidence type="ECO:0000256" key="10">
    <source>
        <dbReference type="PROSITE-ProRule" id="PRU00409"/>
    </source>
</evidence>
<dbReference type="InterPro" id="IPR013815">
    <property type="entry name" value="ATP_grasp_subdomain_1"/>
</dbReference>
<name>A0A0V8RU26_PYROC</name>
<dbReference type="InterPro" id="IPR011761">
    <property type="entry name" value="ATP-grasp"/>
</dbReference>
<organism evidence="12 13">
    <name type="scientific">Pyrodictium occultum</name>
    <dbReference type="NCBI Taxonomy" id="2309"/>
    <lineage>
        <taxon>Archaea</taxon>
        <taxon>Thermoproteota</taxon>
        <taxon>Thermoprotei</taxon>
        <taxon>Desulfurococcales</taxon>
        <taxon>Pyrodictiaceae</taxon>
        <taxon>Pyrodictium</taxon>
    </lineage>
</organism>
<keyword evidence="5 10" id="KW-0547">Nucleotide-binding</keyword>
<protein>
    <submittedName>
        <fullName evidence="12">5-formaminoimidazole-4-carboxamide-1-(Beta)-D-ribofuranosyl 5'-monophosphate synthetase</fullName>
    </submittedName>
</protein>
<evidence type="ECO:0000256" key="6">
    <source>
        <dbReference type="ARBA" id="ARBA00022755"/>
    </source>
</evidence>
<dbReference type="Gene3D" id="3.30.470.20">
    <property type="entry name" value="ATP-grasp fold, B domain"/>
    <property type="match status" value="1"/>
</dbReference>
<dbReference type="Pfam" id="PF06973">
    <property type="entry name" value="DUF1297"/>
    <property type="match status" value="1"/>
</dbReference>
<dbReference type="InterPro" id="IPR009720">
    <property type="entry name" value="IMP_biosynth_PurP_C"/>
</dbReference>
<dbReference type="Gene3D" id="3.40.50.20">
    <property type="match status" value="1"/>
</dbReference>
<dbReference type="STRING" id="2309.CF15_01650"/>
<dbReference type="RefSeq" id="WP_058370243.1">
    <property type="nucleotide sequence ID" value="NZ_LNTB01000001.1"/>
</dbReference>
<dbReference type="Gene3D" id="3.30.1490.20">
    <property type="entry name" value="ATP-grasp fold, A domain"/>
    <property type="match status" value="1"/>
</dbReference>
<evidence type="ECO:0000256" key="9">
    <source>
        <dbReference type="ARBA" id="ARBA00023211"/>
    </source>
</evidence>
<accession>A0A0V8RU26</accession>
<keyword evidence="13" id="KW-1185">Reference proteome</keyword>
<evidence type="ECO:0000256" key="4">
    <source>
        <dbReference type="ARBA" id="ARBA00022723"/>
    </source>
</evidence>
<evidence type="ECO:0000256" key="5">
    <source>
        <dbReference type="ARBA" id="ARBA00022741"/>
    </source>
</evidence>
<dbReference type="OrthoDB" id="14832at2157"/>
<dbReference type="PIRSF" id="PIRSF004602">
    <property type="entry name" value="ATPgrasp_PurP"/>
    <property type="match status" value="1"/>
</dbReference>
<dbReference type="GO" id="GO:0005524">
    <property type="term" value="F:ATP binding"/>
    <property type="evidence" value="ECO:0007669"/>
    <property type="project" value="UniProtKB-UniRule"/>
</dbReference>